<evidence type="ECO:0000256" key="1">
    <source>
        <dbReference type="ARBA" id="ARBA00004273"/>
    </source>
</evidence>
<comment type="subunit">
    <text evidence="2">Heterodimer of 2 subunits, IMMPL1 and IMMPL2.</text>
</comment>
<keyword evidence="5 10" id="KW-0378">Hydrolase</keyword>
<keyword evidence="13" id="KW-1185">Reference proteome</keyword>
<dbReference type="GO" id="GO:0004252">
    <property type="term" value="F:serine-type endopeptidase activity"/>
    <property type="evidence" value="ECO:0007669"/>
    <property type="project" value="InterPro"/>
</dbReference>
<dbReference type="SUPFAM" id="SSF51306">
    <property type="entry name" value="LexA/Signal peptidase"/>
    <property type="match status" value="1"/>
</dbReference>
<evidence type="ECO:0000313" key="13">
    <source>
        <dbReference type="Proteomes" id="UP000887561"/>
    </source>
</evidence>
<dbReference type="GO" id="GO:0006627">
    <property type="term" value="P:protein processing involved in protein targeting to mitochondrion"/>
    <property type="evidence" value="ECO:0007669"/>
    <property type="project" value="TreeGrafter"/>
</dbReference>
<evidence type="ECO:0000256" key="4">
    <source>
        <dbReference type="ARBA" id="ARBA00022792"/>
    </source>
</evidence>
<dbReference type="WBParaSite" id="scaffold758_cov183.g1740">
    <property type="protein sequence ID" value="scaffold758_cov183.g1740"/>
    <property type="gene ID" value="scaffold758_cov183.g1740"/>
</dbReference>
<dbReference type="AlphaFoldDB" id="A0A915N6L4"/>
<evidence type="ECO:0000256" key="3">
    <source>
        <dbReference type="ARBA" id="ARBA00022670"/>
    </source>
</evidence>
<accession>A0A915N6L4</accession>
<evidence type="ECO:0000256" key="6">
    <source>
        <dbReference type="ARBA" id="ARBA00023128"/>
    </source>
</evidence>
<sequence>MQKSKIFLRRAIHATGIFCTCTAFFDLIGCPMSISGTSMLPTLIPGDVVWISKIFPKPATGDIFVFAAPPDPSKNHIKRIVTLEGDTARTKQGGRVLVPKNHIWVVSDNLKCPTVLDSRAYGPMRYPAAGPKIPPWTRLSDAFVNIKNKMEISSGKIMIFGTVGAIALAFYMMAIQPKINHEFYAKKQKQFYDSLPISRDQLAADSHLPPWRDPFDRESRKNKIPYGK</sequence>
<evidence type="ECO:0000256" key="9">
    <source>
        <dbReference type="PIRSR" id="PIRSR600223-1"/>
    </source>
</evidence>
<dbReference type="InterPro" id="IPR019533">
    <property type="entry name" value="Peptidase_S26"/>
</dbReference>
<evidence type="ECO:0000256" key="5">
    <source>
        <dbReference type="ARBA" id="ARBA00022801"/>
    </source>
</evidence>
<proteinExistence type="inferred from homology"/>
<keyword evidence="3 10" id="KW-0645">Protease</keyword>
<evidence type="ECO:0000313" key="14">
    <source>
        <dbReference type="WBParaSite" id="scaffold758_cov183.g1740"/>
    </source>
</evidence>
<evidence type="ECO:0000256" key="2">
    <source>
        <dbReference type="ARBA" id="ARBA00011805"/>
    </source>
</evidence>
<keyword evidence="6 10" id="KW-0496">Mitochondrion</keyword>
<protein>
    <recommendedName>
        <fullName evidence="10">Mitochondrial inner membrane protease subunit</fullName>
        <ecNumber evidence="10">3.4.21.-</ecNumber>
    </recommendedName>
</protein>
<dbReference type="InterPro" id="IPR036286">
    <property type="entry name" value="LexA/Signal_pep-like_sf"/>
</dbReference>
<evidence type="ECO:0000256" key="10">
    <source>
        <dbReference type="RuleBase" id="RU362041"/>
    </source>
</evidence>
<dbReference type="Pfam" id="PF10502">
    <property type="entry name" value="Peptidase_S26"/>
    <property type="match status" value="1"/>
</dbReference>
<evidence type="ECO:0000256" key="7">
    <source>
        <dbReference type="ARBA" id="ARBA00023136"/>
    </source>
</evidence>
<keyword evidence="10" id="KW-0812">Transmembrane</keyword>
<dbReference type="GO" id="GO:0006465">
    <property type="term" value="P:signal peptide processing"/>
    <property type="evidence" value="ECO:0007669"/>
    <property type="project" value="InterPro"/>
</dbReference>
<feature type="transmembrane region" description="Helical" evidence="10">
    <location>
        <begin position="157"/>
        <end position="174"/>
    </location>
</feature>
<dbReference type="CDD" id="cd06462">
    <property type="entry name" value="Peptidase_S24_S26"/>
    <property type="match status" value="1"/>
</dbReference>
<dbReference type="InterPro" id="IPR052064">
    <property type="entry name" value="Mito_IMP1_subunit"/>
</dbReference>
<dbReference type="NCBIfam" id="TIGR02227">
    <property type="entry name" value="sigpep_I_bact"/>
    <property type="match status" value="1"/>
</dbReference>
<evidence type="ECO:0000256" key="8">
    <source>
        <dbReference type="ARBA" id="ARBA00038445"/>
    </source>
</evidence>
<organism evidence="13 14">
    <name type="scientific">Meloidogyne javanica</name>
    <name type="common">Root-knot nematode worm</name>
    <dbReference type="NCBI Taxonomy" id="6303"/>
    <lineage>
        <taxon>Eukaryota</taxon>
        <taxon>Metazoa</taxon>
        <taxon>Ecdysozoa</taxon>
        <taxon>Nematoda</taxon>
        <taxon>Chromadorea</taxon>
        <taxon>Rhabditida</taxon>
        <taxon>Tylenchina</taxon>
        <taxon>Tylenchomorpha</taxon>
        <taxon>Tylenchoidea</taxon>
        <taxon>Meloidogynidae</taxon>
        <taxon>Meloidogyninae</taxon>
        <taxon>Meloidogyne</taxon>
        <taxon>Meloidogyne incognita group</taxon>
    </lineage>
</organism>
<dbReference type="PRINTS" id="PR00727">
    <property type="entry name" value="LEADERPTASE"/>
</dbReference>
<feature type="region of interest" description="Disordered" evidence="11">
    <location>
        <begin position="205"/>
        <end position="228"/>
    </location>
</feature>
<evidence type="ECO:0000256" key="11">
    <source>
        <dbReference type="SAM" id="MobiDB-lite"/>
    </source>
</evidence>
<dbReference type="InterPro" id="IPR000223">
    <property type="entry name" value="Pept_S26A_signal_pept_1"/>
</dbReference>
<dbReference type="PANTHER" id="PTHR12383">
    <property type="entry name" value="PROTEASE FAMILY S26 MITOCHONDRIAL INNER MEMBRANE PROTEASE-RELATED"/>
    <property type="match status" value="1"/>
</dbReference>
<feature type="active site" evidence="9">
    <location>
        <position position="78"/>
    </location>
</feature>
<evidence type="ECO:0000259" key="12">
    <source>
        <dbReference type="Pfam" id="PF10502"/>
    </source>
</evidence>
<dbReference type="PROSITE" id="PS00501">
    <property type="entry name" value="SPASE_I_1"/>
    <property type="match status" value="1"/>
</dbReference>
<feature type="active site" evidence="9">
    <location>
        <position position="38"/>
    </location>
</feature>
<dbReference type="EC" id="3.4.21.-" evidence="10"/>
<comment type="subcellular location">
    <subcellularLocation>
        <location evidence="1 10">Mitochondrion inner membrane</location>
    </subcellularLocation>
</comment>
<reference evidence="14" key="1">
    <citation type="submission" date="2022-11" db="UniProtKB">
        <authorList>
            <consortium name="WormBaseParasite"/>
        </authorList>
    </citation>
    <scope>IDENTIFICATION</scope>
</reference>
<keyword evidence="7 10" id="KW-0472">Membrane</keyword>
<name>A0A915N6L4_MELJA</name>
<comment type="similarity">
    <text evidence="8">Belongs to the peptidase S26 family. IMP1 subfamily.</text>
</comment>
<keyword evidence="4 10" id="KW-0999">Mitochondrion inner membrane</keyword>
<keyword evidence="10" id="KW-1133">Transmembrane helix</keyword>
<feature type="domain" description="Peptidase S26" evidence="12">
    <location>
        <begin position="26"/>
        <end position="92"/>
    </location>
</feature>
<dbReference type="InterPro" id="IPR019756">
    <property type="entry name" value="Pept_S26A_signal_pept_1_Ser-AS"/>
</dbReference>
<dbReference type="GO" id="GO:0042720">
    <property type="term" value="C:mitochondrial inner membrane peptidase complex"/>
    <property type="evidence" value="ECO:0007669"/>
    <property type="project" value="TreeGrafter"/>
</dbReference>
<dbReference type="Gene3D" id="2.10.109.10">
    <property type="entry name" value="Umud Fragment, subunit A"/>
    <property type="match status" value="1"/>
</dbReference>
<dbReference type="Proteomes" id="UP000887561">
    <property type="component" value="Unplaced"/>
</dbReference>
<dbReference type="PANTHER" id="PTHR12383:SF16">
    <property type="entry name" value="MITOCHONDRIAL INNER MEMBRANE PROTEASE SUBUNIT 1"/>
    <property type="match status" value="1"/>
</dbReference>